<dbReference type="EMBL" id="BK014692">
    <property type="protein sequence ID" value="DAD68122.1"/>
    <property type="molecule type" value="Genomic_DNA"/>
</dbReference>
<evidence type="ECO:0000313" key="2">
    <source>
        <dbReference type="EMBL" id="DAD68122.1"/>
    </source>
</evidence>
<accession>A0A8S5LDV9</accession>
<sequence length="111" mass="12480">MSIIWWTLYIIGAITIVIVWINLLTIFIKGCNVILKKEWSQVKVIEGPPGPQGPPGETGGFVITKDMALLVEGTVKNVMRQQGPMSRKDIEAFIRMEINAQLSKIQQKEDK</sequence>
<protein>
    <submittedName>
        <fullName evidence="2">PROTEIN (MANNOSE-BINDING PROTEIN A), HOST DEFENSE, METALLOPROTEIN, SUGAR.9A</fullName>
    </submittedName>
</protein>
<reference evidence="2" key="1">
    <citation type="journal article" date="2021" name="Proc. Natl. Acad. Sci. U.S.A.">
        <title>A Catalog of Tens of Thousands of Viruses from Human Metagenomes Reveals Hidden Associations with Chronic Diseases.</title>
        <authorList>
            <person name="Tisza M.J."/>
            <person name="Buck C.B."/>
        </authorList>
    </citation>
    <scope>NUCLEOTIDE SEQUENCE</scope>
    <source>
        <strain evidence="2">Ctj495</strain>
    </source>
</reference>
<name>A0A8S5LDV9_9CAUD</name>
<feature type="transmembrane region" description="Helical" evidence="1">
    <location>
        <begin position="6"/>
        <end position="28"/>
    </location>
</feature>
<keyword evidence="1" id="KW-0472">Membrane</keyword>
<organism evidence="2">
    <name type="scientific">Siphoviridae sp. ctj495</name>
    <dbReference type="NCBI Taxonomy" id="2823592"/>
    <lineage>
        <taxon>Viruses</taxon>
        <taxon>Duplodnaviria</taxon>
        <taxon>Heunggongvirae</taxon>
        <taxon>Uroviricota</taxon>
        <taxon>Caudoviricetes</taxon>
    </lineage>
</organism>
<keyword evidence="1" id="KW-1133">Transmembrane helix</keyword>
<keyword evidence="1" id="KW-0812">Transmembrane</keyword>
<proteinExistence type="predicted"/>
<evidence type="ECO:0000256" key="1">
    <source>
        <dbReference type="SAM" id="Phobius"/>
    </source>
</evidence>